<organism evidence="1 2">
    <name type="scientific">Podospora didyma</name>
    <dbReference type="NCBI Taxonomy" id="330526"/>
    <lineage>
        <taxon>Eukaryota</taxon>
        <taxon>Fungi</taxon>
        <taxon>Dikarya</taxon>
        <taxon>Ascomycota</taxon>
        <taxon>Pezizomycotina</taxon>
        <taxon>Sordariomycetes</taxon>
        <taxon>Sordariomycetidae</taxon>
        <taxon>Sordariales</taxon>
        <taxon>Podosporaceae</taxon>
        <taxon>Podospora</taxon>
    </lineage>
</organism>
<gene>
    <name evidence="1" type="ORF">B0H63DRAFT_469953</name>
</gene>
<keyword evidence="2" id="KW-1185">Reference proteome</keyword>
<reference evidence="1" key="1">
    <citation type="journal article" date="2023" name="Mol. Phylogenet. Evol.">
        <title>Genome-scale phylogeny and comparative genomics of the fungal order Sordariales.</title>
        <authorList>
            <person name="Hensen N."/>
            <person name="Bonometti L."/>
            <person name="Westerberg I."/>
            <person name="Brannstrom I.O."/>
            <person name="Guillou S."/>
            <person name="Cros-Aarteil S."/>
            <person name="Calhoun S."/>
            <person name="Haridas S."/>
            <person name="Kuo A."/>
            <person name="Mondo S."/>
            <person name="Pangilinan J."/>
            <person name="Riley R."/>
            <person name="LaButti K."/>
            <person name="Andreopoulos B."/>
            <person name="Lipzen A."/>
            <person name="Chen C."/>
            <person name="Yan M."/>
            <person name="Daum C."/>
            <person name="Ng V."/>
            <person name="Clum A."/>
            <person name="Steindorff A."/>
            <person name="Ohm R.A."/>
            <person name="Martin F."/>
            <person name="Silar P."/>
            <person name="Natvig D.O."/>
            <person name="Lalanne C."/>
            <person name="Gautier V."/>
            <person name="Ament-Velasquez S.L."/>
            <person name="Kruys A."/>
            <person name="Hutchinson M.I."/>
            <person name="Powell A.J."/>
            <person name="Barry K."/>
            <person name="Miller A.N."/>
            <person name="Grigoriev I.V."/>
            <person name="Debuchy R."/>
            <person name="Gladieux P."/>
            <person name="Hiltunen Thoren M."/>
            <person name="Johannesson H."/>
        </authorList>
    </citation>
    <scope>NUCLEOTIDE SEQUENCE</scope>
    <source>
        <strain evidence="1">CBS 232.78</strain>
    </source>
</reference>
<name>A0AAE0U1R7_9PEZI</name>
<evidence type="ECO:0000313" key="2">
    <source>
        <dbReference type="Proteomes" id="UP001285441"/>
    </source>
</evidence>
<accession>A0AAE0U1R7</accession>
<dbReference type="EMBL" id="JAULSW010000003">
    <property type="protein sequence ID" value="KAK3387399.1"/>
    <property type="molecule type" value="Genomic_DNA"/>
</dbReference>
<protein>
    <submittedName>
        <fullName evidence="1">Uncharacterized protein</fullName>
    </submittedName>
</protein>
<proteinExistence type="predicted"/>
<evidence type="ECO:0000313" key="1">
    <source>
        <dbReference type="EMBL" id="KAK3387399.1"/>
    </source>
</evidence>
<comment type="caution">
    <text evidence="1">The sequence shown here is derived from an EMBL/GenBank/DDBJ whole genome shotgun (WGS) entry which is preliminary data.</text>
</comment>
<dbReference type="Proteomes" id="UP001285441">
    <property type="component" value="Unassembled WGS sequence"/>
</dbReference>
<reference evidence="1" key="2">
    <citation type="submission" date="2023-06" db="EMBL/GenBank/DDBJ databases">
        <authorList>
            <consortium name="Lawrence Berkeley National Laboratory"/>
            <person name="Haridas S."/>
            <person name="Hensen N."/>
            <person name="Bonometti L."/>
            <person name="Westerberg I."/>
            <person name="Brannstrom I.O."/>
            <person name="Guillou S."/>
            <person name="Cros-Aarteil S."/>
            <person name="Calhoun S."/>
            <person name="Kuo A."/>
            <person name="Mondo S."/>
            <person name="Pangilinan J."/>
            <person name="Riley R."/>
            <person name="LaButti K."/>
            <person name="Andreopoulos B."/>
            <person name="Lipzen A."/>
            <person name="Chen C."/>
            <person name="Yanf M."/>
            <person name="Daum C."/>
            <person name="Ng V."/>
            <person name="Clum A."/>
            <person name="Steindorff A."/>
            <person name="Ohm R."/>
            <person name="Martin F."/>
            <person name="Silar P."/>
            <person name="Natvig D."/>
            <person name="Lalanne C."/>
            <person name="Gautier V."/>
            <person name="Ament-velasquez S.L."/>
            <person name="Kruys A."/>
            <person name="Hutchinson M.I."/>
            <person name="Powell A.J."/>
            <person name="Barry K."/>
            <person name="Miller A.N."/>
            <person name="Grigoriev I.V."/>
            <person name="Debuchy R."/>
            <person name="Gladieux P."/>
            <person name="Thoren M.H."/>
            <person name="Johannesson H."/>
        </authorList>
    </citation>
    <scope>NUCLEOTIDE SEQUENCE</scope>
    <source>
        <strain evidence="1">CBS 232.78</strain>
    </source>
</reference>
<dbReference type="AlphaFoldDB" id="A0AAE0U1R7"/>
<sequence length="224" mass="24014">MVGGLSVIKATSVSGDTVDTFVQKGHNSSVSVFAVLHHGESSVRFSSLFNAGLHLNMASNGGITVVDGKDIVRHRIAAPWATDATGRRLPTRYSISGDDKTDIIQHVDTTDAVFPVVADPHVSLGLDGIKPIYKIRFTWTETNKINVKMDTSTNEAALSALCSAIPLTPARVACTVIGLLVYADLKKNVKSAIKNKKCLQVHYPVAPVVPTLISYDARTVKCSE</sequence>